<evidence type="ECO:0000313" key="1">
    <source>
        <dbReference type="EMBL" id="RFZ41275.1"/>
    </source>
</evidence>
<dbReference type="RefSeq" id="WP_117432258.1">
    <property type="nucleotide sequence ID" value="NZ_BQLC01000008.1"/>
</dbReference>
<dbReference type="Proteomes" id="UP000257451">
    <property type="component" value="Unassembled WGS sequence"/>
</dbReference>
<evidence type="ECO:0000313" key="2">
    <source>
        <dbReference type="Proteomes" id="UP000257451"/>
    </source>
</evidence>
<comment type="caution">
    <text evidence="1">The sequence shown here is derived from an EMBL/GenBank/DDBJ whole genome shotgun (WGS) entry which is preliminary data.</text>
</comment>
<dbReference type="AlphaFoldDB" id="A0A3E2MVU3"/>
<proteinExistence type="predicted"/>
<reference evidence="1 2" key="1">
    <citation type="journal article" date="2018" name="Sci. Rep.">
        <title>Extensive genomic diversity among Mycobacterium marinum strains revealed by whole genome sequencing.</title>
        <authorList>
            <person name="Das S."/>
            <person name="Pettersson B.M."/>
            <person name="Behra P.R."/>
            <person name="Mallick A."/>
            <person name="Cheramie M."/>
            <person name="Ramesh M."/>
            <person name="Shirreff L."/>
            <person name="DuCote T."/>
            <person name="Dasgupta S."/>
            <person name="Ennis D.G."/>
            <person name="Kirsebom L.A."/>
        </authorList>
    </citation>
    <scope>NUCLEOTIDE SEQUENCE [LARGE SCALE GENOMIC DNA]</scope>
    <source>
        <strain evidence="1 2">Davis1</strain>
    </source>
</reference>
<organism evidence="1 2">
    <name type="scientific">Mycobacterium marinum</name>
    <dbReference type="NCBI Taxonomy" id="1781"/>
    <lineage>
        <taxon>Bacteria</taxon>
        <taxon>Bacillati</taxon>
        <taxon>Actinomycetota</taxon>
        <taxon>Actinomycetes</taxon>
        <taxon>Mycobacteriales</taxon>
        <taxon>Mycobacteriaceae</taxon>
        <taxon>Mycobacterium</taxon>
        <taxon>Mycobacterium ulcerans group</taxon>
    </lineage>
</organism>
<evidence type="ECO:0008006" key="3">
    <source>
        <dbReference type="Google" id="ProtNLM"/>
    </source>
</evidence>
<dbReference type="EMBL" id="PEDF01000080">
    <property type="protein sequence ID" value="RFZ41275.1"/>
    <property type="molecule type" value="Genomic_DNA"/>
</dbReference>
<accession>A0A3E2MVU3</accession>
<name>A0A3E2MVU3_MYCMR</name>
<gene>
    <name evidence="1" type="ORF">DAVIS_02543</name>
</gene>
<sequence length="214" mass="23143">MEKNLGKLLDYAPEQGVEEPCCSVPDIGTIWVRRATREELPELYALIKREVGDVASFEVLERVFNKNADSVWAVYRSSDDTRADAELIGSYAFLHLNQAGLERLESGTFDGRDPDLGLIVGSGTQPAALYVWVMLLTVRGISRIVTWLFVNAAGAETLSAPMFTTAATTDGVNAAQGYGFLAQGRGGVSAGQLYRVERPERAVGVSNSVRAVSP</sequence>
<protein>
    <recommendedName>
        <fullName evidence="3">N-acetyltransferase domain-containing protein</fullName>
    </recommendedName>
</protein>